<feature type="compositionally biased region" description="Low complexity" evidence="1">
    <location>
        <begin position="112"/>
        <end position="130"/>
    </location>
</feature>
<feature type="compositionally biased region" description="Basic and acidic residues" evidence="1">
    <location>
        <begin position="216"/>
        <end position="235"/>
    </location>
</feature>
<dbReference type="Proteomes" id="UP000078113">
    <property type="component" value="Unassembled WGS sequence"/>
</dbReference>
<proteinExistence type="predicted"/>
<feature type="region of interest" description="Disordered" evidence="1">
    <location>
        <begin position="112"/>
        <end position="151"/>
    </location>
</feature>
<gene>
    <name evidence="2" type="ORF">A4X09_0g7670</name>
</gene>
<keyword evidence="3" id="KW-1185">Reference proteome</keyword>
<feature type="region of interest" description="Disordered" evidence="1">
    <location>
        <begin position="1"/>
        <end position="21"/>
    </location>
</feature>
<organism evidence="2 3">
    <name type="scientific">Tilletia walkeri</name>
    <dbReference type="NCBI Taxonomy" id="117179"/>
    <lineage>
        <taxon>Eukaryota</taxon>
        <taxon>Fungi</taxon>
        <taxon>Dikarya</taxon>
        <taxon>Basidiomycota</taxon>
        <taxon>Ustilaginomycotina</taxon>
        <taxon>Exobasidiomycetes</taxon>
        <taxon>Tilletiales</taxon>
        <taxon>Tilletiaceae</taxon>
        <taxon>Tilletia</taxon>
    </lineage>
</organism>
<feature type="compositionally biased region" description="Gly residues" evidence="1">
    <location>
        <begin position="245"/>
        <end position="257"/>
    </location>
</feature>
<dbReference type="AlphaFoldDB" id="A0A8X7N2S4"/>
<protein>
    <submittedName>
        <fullName evidence="2">Uncharacterized protein</fullName>
    </submittedName>
</protein>
<comment type="caution">
    <text evidence="2">The sequence shown here is derived from an EMBL/GenBank/DDBJ whole genome shotgun (WGS) entry which is preliminary data.</text>
</comment>
<name>A0A8X7N2S4_9BASI</name>
<evidence type="ECO:0000313" key="3">
    <source>
        <dbReference type="Proteomes" id="UP000078113"/>
    </source>
</evidence>
<evidence type="ECO:0000256" key="1">
    <source>
        <dbReference type="SAM" id="MobiDB-lite"/>
    </source>
</evidence>
<feature type="region of interest" description="Disordered" evidence="1">
    <location>
        <begin position="196"/>
        <end position="257"/>
    </location>
</feature>
<evidence type="ECO:0000313" key="2">
    <source>
        <dbReference type="EMBL" id="KAE8261381.1"/>
    </source>
</evidence>
<reference evidence="2" key="1">
    <citation type="submission" date="2016-04" db="EMBL/GenBank/DDBJ databases">
        <authorList>
            <person name="Nguyen H.D."/>
            <person name="Samba Siva P."/>
            <person name="Cullis J."/>
            <person name="Levesque C.A."/>
            <person name="Hambleton S."/>
        </authorList>
    </citation>
    <scope>NUCLEOTIDE SEQUENCE</scope>
    <source>
        <strain evidence="2">DAOMC 236422</strain>
    </source>
</reference>
<accession>A0A8X7N2S4</accession>
<sequence length="257" mass="26419">MARSKQDPQRSLPPTRAGPADIVHLGVLDAGQQQQQGSSSPSALAAGSISAALDELGTSNSRGKLAAEIALPLVVLPPDVLLWEIEHDQLVEQWEEDLKRRRAEAAAFNHAAAVGGSSNGSGSNSNSNTQRQRRRRGSNRMEDGSPTLAGMSFFASSRKPWLPDPVLVAGGVGGGVGTVDVDPDPETVRPIVAHCKEGSGPVRKAGAGGAPDGGEMEGHVNSDHKLHREEGRDEGTGDSDEDQGSGSGSGNGDGSGG</sequence>
<reference evidence="2" key="2">
    <citation type="journal article" date="2019" name="IMA Fungus">
        <title>Genome sequencing and comparison of five Tilletia species to identify candidate genes for the detection of regulated species infecting wheat.</title>
        <authorList>
            <person name="Nguyen H.D.T."/>
            <person name="Sultana T."/>
            <person name="Kesanakurti P."/>
            <person name="Hambleton S."/>
        </authorList>
    </citation>
    <scope>NUCLEOTIDE SEQUENCE</scope>
    <source>
        <strain evidence="2">DAOMC 236422</strain>
    </source>
</reference>
<dbReference type="EMBL" id="LWDG02001001">
    <property type="protein sequence ID" value="KAE8261381.1"/>
    <property type="molecule type" value="Genomic_DNA"/>
</dbReference>